<gene>
    <name evidence="1" type="ORF">S03H2_73124</name>
</gene>
<reference evidence="1" key="1">
    <citation type="journal article" date="2014" name="Front. Microbiol.">
        <title>High frequency of phylogenetically diverse reductive dehalogenase-homologous genes in deep subseafloor sedimentary metagenomes.</title>
        <authorList>
            <person name="Kawai M."/>
            <person name="Futagami T."/>
            <person name="Toyoda A."/>
            <person name="Takaki Y."/>
            <person name="Nishi S."/>
            <person name="Hori S."/>
            <person name="Arai W."/>
            <person name="Tsubouchi T."/>
            <person name="Morono Y."/>
            <person name="Uchiyama I."/>
            <person name="Ito T."/>
            <person name="Fujiyama A."/>
            <person name="Inagaki F."/>
            <person name="Takami H."/>
        </authorList>
    </citation>
    <scope>NUCLEOTIDE SEQUENCE</scope>
    <source>
        <strain evidence="1">Expedition CK06-06</strain>
    </source>
</reference>
<feature type="non-terminal residue" evidence="1">
    <location>
        <position position="1"/>
    </location>
</feature>
<proteinExistence type="predicted"/>
<evidence type="ECO:0000313" key="1">
    <source>
        <dbReference type="EMBL" id="GAH97347.1"/>
    </source>
</evidence>
<accession>X1JTD2</accession>
<dbReference type="EMBL" id="BARU01049923">
    <property type="protein sequence ID" value="GAH97347.1"/>
    <property type="molecule type" value="Genomic_DNA"/>
</dbReference>
<dbReference type="AlphaFoldDB" id="X1JTD2"/>
<sequence length="31" mass="3605">KEIEDTKGIIVSYFNLGILKKKENVFYQSLS</sequence>
<name>X1JTD2_9ZZZZ</name>
<protein>
    <submittedName>
        <fullName evidence="1">Uncharacterized protein</fullName>
    </submittedName>
</protein>
<organism evidence="1">
    <name type="scientific">marine sediment metagenome</name>
    <dbReference type="NCBI Taxonomy" id="412755"/>
    <lineage>
        <taxon>unclassified sequences</taxon>
        <taxon>metagenomes</taxon>
        <taxon>ecological metagenomes</taxon>
    </lineage>
</organism>
<comment type="caution">
    <text evidence="1">The sequence shown here is derived from an EMBL/GenBank/DDBJ whole genome shotgun (WGS) entry which is preliminary data.</text>
</comment>
<feature type="non-terminal residue" evidence="1">
    <location>
        <position position="31"/>
    </location>
</feature>